<keyword evidence="11" id="KW-0067">ATP-binding</keyword>
<dbReference type="Pfam" id="PF00672">
    <property type="entry name" value="HAMP"/>
    <property type="match status" value="1"/>
</dbReference>
<keyword evidence="6" id="KW-0597">Phosphoprotein</keyword>
<dbReference type="InterPro" id="IPR004358">
    <property type="entry name" value="Sig_transdc_His_kin-like_C"/>
</dbReference>
<keyword evidence="5" id="KW-0997">Cell inner membrane</keyword>
<protein>
    <recommendedName>
        <fullName evidence="3">histidine kinase</fullName>
        <ecNumber evidence="3">2.7.13.3</ecNumber>
    </recommendedName>
</protein>
<dbReference type="CDD" id="cd06225">
    <property type="entry name" value="HAMP"/>
    <property type="match status" value="1"/>
</dbReference>
<evidence type="ECO:0000259" key="17">
    <source>
        <dbReference type="PROSITE" id="PS50885"/>
    </source>
</evidence>
<keyword evidence="8 15" id="KW-0812">Transmembrane</keyword>
<dbReference type="GO" id="GO:0016301">
    <property type="term" value="F:kinase activity"/>
    <property type="evidence" value="ECO:0007669"/>
    <property type="project" value="UniProtKB-KW"/>
</dbReference>
<evidence type="ECO:0000256" key="12">
    <source>
        <dbReference type="ARBA" id="ARBA00022989"/>
    </source>
</evidence>
<evidence type="ECO:0000313" key="18">
    <source>
        <dbReference type="EMBL" id="GLS20804.1"/>
    </source>
</evidence>
<name>A0ABQ6CQ27_9HYPH</name>
<dbReference type="SUPFAM" id="SSF55874">
    <property type="entry name" value="ATPase domain of HSP90 chaperone/DNA topoisomerase II/histidine kinase"/>
    <property type="match status" value="1"/>
</dbReference>
<reference evidence="19" key="1">
    <citation type="journal article" date="2019" name="Int. J. Syst. Evol. Microbiol.">
        <title>The Global Catalogue of Microorganisms (GCM) 10K type strain sequencing project: providing services to taxonomists for standard genome sequencing and annotation.</title>
        <authorList>
            <consortium name="The Broad Institute Genomics Platform"/>
            <consortium name="The Broad Institute Genome Sequencing Center for Infectious Disease"/>
            <person name="Wu L."/>
            <person name="Ma J."/>
        </authorList>
    </citation>
    <scope>NUCLEOTIDE SEQUENCE [LARGE SCALE GENOMIC DNA]</scope>
    <source>
        <strain evidence="19">NBRC 101365</strain>
    </source>
</reference>
<dbReference type="InterPro" id="IPR003594">
    <property type="entry name" value="HATPase_dom"/>
</dbReference>
<evidence type="ECO:0000256" key="2">
    <source>
        <dbReference type="ARBA" id="ARBA00004429"/>
    </source>
</evidence>
<dbReference type="InterPro" id="IPR003661">
    <property type="entry name" value="HisK_dim/P_dom"/>
</dbReference>
<evidence type="ECO:0000256" key="15">
    <source>
        <dbReference type="SAM" id="Phobius"/>
    </source>
</evidence>
<comment type="caution">
    <text evidence="18">The sequence shown here is derived from an EMBL/GenBank/DDBJ whole genome shotgun (WGS) entry which is preliminary data.</text>
</comment>
<feature type="transmembrane region" description="Helical" evidence="15">
    <location>
        <begin position="152"/>
        <end position="173"/>
    </location>
</feature>
<keyword evidence="7" id="KW-0808">Transferase</keyword>
<evidence type="ECO:0000256" key="13">
    <source>
        <dbReference type="ARBA" id="ARBA00023012"/>
    </source>
</evidence>
<comment type="catalytic activity">
    <reaction evidence="1">
        <text>ATP + protein L-histidine = ADP + protein N-phospho-L-histidine.</text>
        <dbReference type="EC" id="2.7.13.3"/>
    </reaction>
</comment>
<evidence type="ECO:0000256" key="11">
    <source>
        <dbReference type="ARBA" id="ARBA00022840"/>
    </source>
</evidence>
<dbReference type="PROSITE" id="PS50885">
    <property type="entry name" value="HAMP"/>
    <property type="match status" value="1"/>
</dbReference>
<sequence length="445" mass="48378">MREPIIALAVAPVLLVVIFAAGTELMGGTRRVISNADVTAVNIEMAVKTIRAADSPAQAQDIVRALNKAGVPVKEMSRQEIDRDTQALTSDGDIRNLVAKRLPDLPDVQLRHIASPDAAHDIVIVGLDDTRTLAFTLGPDAGALDLRVLMPVVLWAVVAIAPVIILLTIYAGFMITAPLMRFAAAAQSLAPDDGPERPFSEKGAREISMLARALNDMRSRIHTMINDRTRMLRAISHDLRTPLTRLRLRAERSSQPELRDGMLSDISRINDMIEETLTYLRKDVATERLLRADLPSLLETVCADFSNAGFSVSYRGPTRLTYFCKPHGVYRAVANLVDNGTKFATDVVVSLEIVPGGALQIDVSDDGPGLPDELKTRALEPFFKGDSARATDGDAGFGLGLSIVHDIVRDHHGRLSFVDRSPHGLTVRLLLPAQADSTPQSQRSV</sequence>
<evidence type="ECO:0000259" key="16">
    <source>
        <dbReference type="PROSITE" id="PS50109"/>
    </source>
</evidence>
<dbReference type="EC" id="2.7.13.3" evidence="3"/>
<evidence type="ECO:0000256" key="7">
    <source>
        <dbReference type="ARBA" id="ARBA00022679"/>
    </source>
</evidence>
<dbReference type="EMBL" id="BSPC01000034">
    <property type="protein sequence ID" value="GLS20804.1"/>
    <property type="molecule type" value="Genomic_DNA"/>
</dbReference>
<evidence type="ECO:0000256" key="8">
    <source>
        <dbReference type="ARBA" id="ARBA00022692"/>
    </source>
</evidence>
<evidence type="ECO:0000256" key="6">
    <source>
        <dbReference type="ARBA" id="ARBA00022553"/>
    </source>
</evidence>
<keyword evidence="19" id="KW-1185">Reference proteome</keyword>
<keyword evidence="12 15" id="KW-1133">Transmembrane helix</keyword>
<dbReference type="SMART" id="SM00387">
    <property type="entry name" value="HATPase_c"/>
    <property type="match status" value="1"/>
</dbReference>
<comment type="subcellular location">
    <subcellularLocation>
        <location evidence="2">Cell inner membrane</location>
        <topology evidence="2">Multi-pass membrane protein</topology>
    </subcellularLocation>
</comment>
<dbReference type="InterPro" id="IPR036890">
    <property type="entry name" value="HATPase_C_sf"/>
</dbReference>
<dbReference type="PRINTS" id="PR00344">
    <property type="entry name" value="BCTRLSENSOR"/>
</dbReference>
<dbReference type="Proteomes" id="UP001156882">
    <property type="component" value="Unassembled WGS sequence"/>
</dbReference>
<evidence type="ECO:0000256" key="10">
    <source>
        <dbReference type="ARBA" id="ARBA00022777"/>
    </source>
</evidence>
<dbReference type="InterPro" id="IPR050980">
    <property type="entry name" value="2C_sensor_his_kinase"/>
</dbReference>
<feature type="domain" description="Histidine kinase" evidence="16">
    <location>
        <begin position="234"/>
        <end position="435"/>
    </location>
</feature>
<dbReference type="InterPro" id="IPR003660">
    <property type="entry name" value="HAMP_dom"/>
</dbReference>
<evidence type="ECO:0000256" key="5">
    <source>
        <dbReference type="ARBA" id="ARBA00022519"/>
    </source>
</evidence>
<dbReference type="CDD" id="cd00082">
    <property type="entry name" value="HisKA"/>
    <property type="match status" value="1"/>
</dbReference>
<dbReference type="PROSITE" id="PS50109">
    <property type="entry name" value="HIS_KIN"/>
    <property type="match status" value="1"/>
</dbReference>
<organism evidence="18 19">
    <name type="scientific">Labrys miyagiensis</name>
    <dbReference type="NCBI Taxonomy" id="346912"/>
    <lineage>
        <taxon>Bacteria</taxon>
        <taxon>Pseudomonadati</taxon>
        <taxon>Pseudomonadota</taxon>
        <taxon>Alphaproteobacteria</taxon>
        <taxon>Hyphomicrobiales</taxon>
        <taxon>Xanthobacteraceae</taxon>
        <taxon>Labrys</taxon>
    </lineage>
</organism>
<dbReference type="PANTHER" id="PTHR44936:SF5">
    <property type="entry name" value="SENSOR HISTIDINE KINASE ENVZ"/>
    <property type="match status" value="1"/>
</dbReference>
<keyword evidence="14 15" id="KW-0472">Membrane</keyword>
<dbReference type="RefSeq" id="WP_284313879.1">
    <property type="nucleotide sequence ID" value="NZ_BSPC01000034.1"/>
</dbReference>
<dbReference type="PANTHER" id="PTHR44936">
    <property type="entry name" value="SENSOR PROTEIN CREC"/>
    <property type="match status" value="1"/>
</dbReference>
<dbReference type="Pfam" id="PF02518">
    <property type="entry name" value="HATPase_c"/>
    <property type="match status" value="1"/>
</dbReference>
<keyword evidence="4" id="KW-1003">Cell membrane</keyword>
<dbReference type="SMART" id="SM00388">
    <property type="entry name" value="HisKA"/>
    <property type="match status" value="1"/>
</dbReference>
<gene>
    <name evidence="18" type="ORF">GCM10007874_38210</name>
</gene>
<evidence type="ECO:0000256" key="9">
    <source>
        <dbReference type="ARBA" id="ARBA00022741"/>
    </source>
</evidence>
<dbReference type="SMART" id="SM00304">
    <property type="entry name" value="HAMP"/>
    <property type="match status" value="1"/>
</dbReference>
<dbReference type="InterPro" id="IPR036097">
    <property type="entry name" value="HisK_dim/P_sf"/>
</dbReference>
<evidence type="ECO:0000256" key="4">
    <source>
        <dbReference type="ARBA" id="ARBA00022475"/>
    </source>
</evidence>
<keyword evidence="13" id="KW-0902">Two-component regulatory system</keyword>
<proteinExistence type="predicted"/>
<accession>A0ABQ6CQ27</accession>
<evidence type="ECO:0000256" key="14">
    <source>
        <dbReference type="ARBA" id="ARBA00023136"/>
    </source>
</evidence>
<evidence type="ECO:0000313" key="19">
    <source>
        <dbReference type="Proteomes" id="UP001156882"/>
    </source>
</evidence>
<dbReference type="InterPro" id="IPR005467">
    <property type="entry name" value="His_kinase_dom"/>
</dbReference>
<feature type="domain" description="HAMP" evidence="17">
    <location>
        <begin position="173"/>
        <end position="226"/>
    </location>
</feature>
<dbReference type="Pfam" id="PF00512">
    <property type="entry name" value="HisKA"/>
    <property type="match status" value="1"/>
</dbReference>
<dbReference type="SUPFAM" id="SSF158472">
    <property type="entry name" value="HAMP domain-like"/>
    <property type="match status" value="1"/>
</dbReference>
<keyword evidence="9" id="KW-0547">Nucleotide-binding</keyword>
<evidence type="ECO:0000256" key="1">
    <source>
        <dbReference type="ARBA" id="ARBA00000085"/>
    </source>
</evidence>
<keyword evidence="10 18" id="KW-0418">Kinase</keyword>
<evidence type="ECO:0000256" key="3">
    <source>
        <dbReference type="ARBA" id="ARBA00012438"/>
    </source>
</evidence>
<dbReference type="Gene3D" id="1.10.287.130">
    <property type="match status" value="1"/>
</dbReference>
<dbReference type="Gene3D" id="3.30.565.10">
    <property type="entry name" value="Histidine kinase-like ATPase, C-terminal domain"/>
    <property type="match status" value="1"/>
</dbReference>
<dbReference type="SUPFAM" id="SSF47384">
    <property type="entry name" value="Homodimeric domain of signal transducing histidine kinase"/>
    <property type="match status" value="1"/>
</dbReference>